<sequence>MTDKMYAMLETLARLDSRLRRLQAGRTSDPALIALLLTAKETLRNRLQRLPSPMATA</sequence>
<dbReference type="Proteomes" id="UP001162802">
    <property type="component" value="Unassembled WGS sequence"/>
</dbReference>
<dbReference type="RefSeq" id="WP_213503220.1">
    <property type="nucleotide sequence ID" value="NZ_JALHAT010000070.1"/>
</dbReference>
<reference evidence="1" key="1">
    <citation type="submission" date="2022-03" db="EMBL/GenBank/DDBJ databases">
        <title>Identification of a novel bacterium isolated from mangrove sediments.</title>
        <authorList>
            <person name="Pan X."/>
        </authorList>
    </citation>
    <scope>NUCLEOTIDE SEQUENCE</scope>
    <source>
        <strain evidence="1">B2637</strain>
    </source>
</reference>
<proteinExistence type="predicted"/>
<organism evidence="1 2">
    <name type="scientific">Novosphingobium mangrovi</name>
    <name type="common">ex Hu et al. 2023</name>
    <dbReference type="NCBI Taxonomy" id="2930094"/>
    <lineage>
        <taxon>Bacteria</taxon>
        <taxon>Pseudomonadati</taxon>
        <taxon>Pseudomonadota</taxon>
        <taxon>Alphaproteobacteria</taxon>
        <taxon>Sphingomonadales</taxon>
        <taxon>Sphingomonadaceae</taxon>
        <taxon>Novosphingobium</taxon>
    </lineage>
</organism>
<gene>
    <name evidence="1" type="ORF">MTR65_19580</name>
</gene>
<protein>
    <recommendedName>
        <fullName evidence="3">DUF465 domain-containing protein</fullName>
    </recommendedName>
</protein>
<evidence type="ECO:0000313" key="1">
    <source>
        <dbReference type="EMBL" id="MCJ1962889.1"/>
    </source>
</evidence>
<evidence type="ECO:0000313" key="2">
    <source>
        <dbReference type="Proteomes" id="UP001162802"/>
    </source>
</evidence>
<keyword evidence="2" id="KW-1185">Reference proteome</keyword>
<accession>A0ABT0AI69</accession>
<evidence type="ECO:0008006" key="3">
    <source>
        <dbReference type="Google" id="ProtNLM"/>
    </source>
</evidence>
<comment type="caution">
    <text evidence="1">The sequence shown here is derived from an EMBL/GenBank/DDBJ whole genome shotgun (WGS) entry which is preliminary data.</text>
</comment>
<dbReference type="EMBL" id="JALHAT010000070">
    <property type="protein sequence ID" value="MCJ1962889.1"/>
    <property type="molecule type" value="Genomic_DNA"/>
</dbReference>
<name>A0ABT0AI69_9SPHN</name>